<dbReference type="InterPro" id="IPR053967">
    <property type="entry name" value="LlgE_F_G-like_D1"/>
</dbReference>
<evidence type="ECO:0000256" key="2">
    <source>
        <dbReference type="ARBA" id="ARBA00009677"/>
    </source>
</evidence>
<comment type="similarity">
    <text evidence="2 4">Belongs to the flagella basal body rod proteins family.</text>
</comment>
<accession>A0A1H8UTQ4</accession>
<dbReference type="GO" id="GO:0009425">
    <property type="term" value="C:bacterial-type flagellum basal body"/>
    <property type="evidence" value="ECO:0007669"/>
    <property type="project" value="UniProtKB-SubCell"/>
</dbReference>
<dbReference type="InterPro" id="IPR037925">
    <property type="entry name" value="FlgE/F/G-like"/>
</dbReference>
<dbReference type="AlphaFoldDB" id="A0A1H8UTQ4"/>
<feature type="domain" description="Flagellar basal-body/hook protein C-terminal" evidence="5">
    <location>
        <begin position="566"/>
        <end position="607"/>
    </location>
</feature>
<gene>
    <name evidence="7" type="ORF">SAMN05444123_107230</name>
</gene>
<dbReference type="GO" id="GO:0005829">
    <property type="term" value="C:cytosol"/>
    <property type="evidence" value="ECO:0007669"/>
    <property type="project" value="TreeGrafter"/>
</dbReference>
<dbReference type="NCBIfam" id="TIGR03506">
    <property type="entry name" value="FlgEFG_subfam"/>
    <property type="match status" value="2"/>
</dbReference>
<dbReference type="RefSeq" id="WP_092684935.1">
    <property type="nucleotide sequence ID" value="NZ_FODT01000007.1"/>
</dbReference>
<keyword evidence="8" id="KW-1185">Reference proteome</keyword>
<proteinExistence type="inferred from homology"/>
<dbReference type="Proteomes" id="UP000199615">
    <property type="component" value="Unassembled WGS sequence"/>
</dbReference>
<comment type="subcellular location">
    <subcellularLocation>
        <location evidence="1 4">Bacterial flagellum basal body</location>
    </subcellularLocation>
</comment>
<sequence>MGIFGALTTSVAGLRANSYALENISGNIANSQTTAFKRVDTAFLDLIPQAGTNAQVAGSVTSESRLTNTLSGSVQSASVSTYMAINGEGFFAVQKPGSFSDNSPVFTGVNNYTRRGDFSLDKNGYLVNGAGYYLQGVAIDPTTGNPVGSTPTVLKFQNDFLPSQATTKISYRANLASYPLTTKNDKSVPGSELLRPADFTSNPQVAGTAPPPFADNTKVGLQKNSKAGTAITAATLLKGAAATNSASADFTITDTITVGTGGSAKTIAFYDSGAGGSAGAAPNTTYLDLATATVGNLLGAIDTANGNGGSPSSVATGAITLHTGIAADLTLTSTSAGFASLGLTSPVSVARLGGGSVGTGQVTGAENQTFLDESISGGATTAYDGSGAPVNVQFRWAKIDSAALGVGHNDTWNLFYQVNPGATGSQVAWQNVNTNFSFNSTGQMNPVIGQLALSNLTVSGVSLGNVTMSFGTGGLTQFSDTNGNVQVNQLQQDGYAAGQLTSVSVSNEGRVVGAYSNGRNIDLAEVSVATFNGANFLKRIDGGAFEVTNESGEALYGKGGSISGSSLESSNTDIADEFTKLIVTQQAYSANTKVITTANTMVQDLLNVMR</sequence>
<evidence type="ECO:0000259" key="6">
    <source>
        <dbReference type="Pfam" id="PF22692"/>
    </source>
</evidence>
<organism evidence="7 8">
    <name type="scientific">Rhodopseudomonas pseudopalustris</name>
    <dbReference type="NCBI Taxonomy" id="1513892"/>
    <lineage>
        <taxon>Bacteria</taxon>
        <taxon>Pseudomonadati</taxon>
        <taxon>Pseudomonadota</taxon>
        <taxon>Alphaproteobacteria</taxon>
        <taxon>Hyphomicrobiales</taxon>
        <taxon>Nitrobacteraceae</taxon>
        <taxon>Rhodopseudomonas</taxon>
    </lineage>
</organism>
<protein>
    <recommendedName>
        <fullName evidence="4">Flagellar hook protein FlgE</fullName>
    </recommendedName>
</protein>
<evidence type="ECO:0000256" key="3">
    <source>
        <dbReference type="ARBA" id="ARBA00023143"/>
    </source>
</evidence>
<comment type="function">
    <text evidence="4">A flexible structure which links the flagellar filament to the drive apparatus in the basal body.</text>
</comment>
<dbReference type="SUPFAM" id="SSF117143">
    <property type="entry name" value="Flagellar hook protein flgE"/>
    <property type="match status" value="1"/>
</dbReference>
<evidence type="ECO:0000256" key="4">
    <source>
        <dbReference type="RuleBase" id="RU362116"/>
    </source>
</evidence>
<evidence type="ECO:0000313" key="8">
    <source>
        <dbReference type="Proteomes" id="UP000199615"/>
    </source>
</evidence>
<feature type="domain" description="Flagellar hook protein FlgE/F/G-like D1" evidence="6">
    <location>
        <begin position="84"/>
        <end position="136"/>
    </location>
</feature>
<reference evidence="8" key="1">
    <citation type="submission" date="2016-10" db="EMBL/GenBank/DDBJ databases">
        <authorList>
            <person name="Varghese N."/>
            <person name="Submissions S."/>
        </authorList>
    </citation>
    <scope>NUCLEOTIDE SEQUENCE [LARGE SCALE GENOMIC DNA]</scope>
    <source>
        <strain evidence="8">DSM 123</strain>
    </source>
</reference>
<keyword evidence="7" id="KW-0966">Cell projection</keyword>
<dbReference type="OrthoDB" id="8372879at2"/>
<dbReference type="EMBL" id="FODT01000007">
    <property type="protein sequence ID" value="SEP06357.1"/>
    <property type="molecule type" value="Genomic_DNA"/>
</dbReference>
<name>A0A1H8UTQ4_9BRAD</name>
<evidence type="ECO:0000259" key="5">
    <source>
        <dbReference type="Pfam" id="PF06429"/>
    </source>
</evidence>
<dbReference type="Pfam" id="PF06429">
    <property type="entry name" value="Flg_bbr_C"/>
    <property type="match status" value="1"/>
</dbReference>
<dbReference type="Pfam" id="PF22692">
    <property type="entry name" value="LlgE_F_G_D1"/>
    <property type="match status" value="1"/>
</dbReference>
<dbReference type="PANTHER" id="PTHR30435">
    <property type="entry name" value="FLAGELLAR PROTEIN"/>
    <property type="match status" value="1"/>
</dbReference>
<evidence type="ECO:0000256" key="1">
    <source>
        <dbReference type="ARBA" id="ARBA00004117"/>
    </source>
</evidence>
<keyword evidence="3 4" id="KW-0975">Bacterial flagellum</keyword>
<evidence type="ECO:0000313" key="7">
    <source>
        <dbReference type="EMBL" id="SEP06357.1"/>
    </source>
</evidence>
<keyword evidence="7" id="KW-0282">Flagellum</keyword>
<dbReference type="GO" id="GO:0071978">
    <property type="term" value="P:bacterial-type flagellum-dependent swarming motility"/>
    <property type="evidence" value="ECO:0007669"/>
    <property type="project" value="TreeGrafter"/>
</dbReference>
<dbReference type="PANTHER" id="PTHR30435:SF1">
    <property type="entry name" value="FLAGELLAR HOOK PROTEIN FLGE"/>
    <property type="match status" value="1"/>
</dbReference>
<dbReference type="InterPro" id="IPR020013">
    <property type="entry name" value="Flagellar_FlgE/F/G"/>
</dbReference>
<keyword evidence="7" id="KW-0969">Cilium</keyword>
<dbReference type="InterPro" id="IPR010930">
    <property type="entry name" value="Flg_bb/hook_C_dom"/>
</dbReference>
<dbReference type="GO" id="GO:0009424">
    <property type="term" value="C:bacterial-type flagellum hook"/>
    <property type="evidence" value="ECO:0007669"/>
    <property type="project" value="TreeGrafter"/>
</dbReference>